<dbReference type="EMBL" id="MU001930">
    <property type="protein sequence ID" value="KAF2793390.1"/>
    <property type="molecule type" value="Genomic_DNA"/>
</dbReference>
<keyword evidence="2" id="KW-1185">Reference proteome</keyword>
<evidence type="ECO:0000313" key="1">
    <source>
        <dbReference type="EMBL" id="KAF2793390.1"/>
    </source>
</evidence>
<gene>
    <name evidence="1" type="ORF">K505DRAFT_244549</name>
</gene>
<organism evidence="1 2">
    <name type="scientific">Melanomma pulvis-pyrius CBS 109.77</name>
    <dbReference type="NCBI Taxonomy" id="1314802"/>
    <lineage>
        <taxon>Eukaryota</taxon>
        <taxon>Fungi</taxon>
        <taxon>Dikarya</taxon>
        <taxon>Ascomycota</taxon>
        <taxon>Pezizomycotina</taxon>
        <taxon>Dothideomycetes</taxon>
        <taxon>Pleosporomycetidae</taxon>
        <taxon>Pleosporales</taxon>
        <taxon>Melanommataceae</taxon>
        <taxon>Melanomma</taxon>
    </lineage>
</organism>
<evidence type="ECO:0008006" key="3">
    <source>
        <dbReference type="Google" id="ProtNLM"/>
    </source>
</evidence>
<reference evidence="1" key="1">
    <citation type="journal article" date="2020" name="Stud. Mycol.">
        <title>101 Dothideomycetes genomes: a test case for predicting lifestyles and emergence of pathogens.</title>
        <authorList>
            <person name="Haridas S."/>
            <person name="Albert R."/>
            <person name="Binder M."/>
            <person name="Bloem J."/>
            <person name="Labutti K."/>
            <person name="Salamov A."/>
            <person name="Andreopoulos B."/>
            <person name="Baker S."/>
            <person name="Barry K."/>
            <person name="Bills G."/>
            <person name="Bluhm B."/>
            <person name="Cannon C."/>
            <person name="Castanera R."/>
            <person name="Culley D."/>
            <person name="Daum C."/>
            <person name="Ezra D."/>
            <person name="Gonzalez J."/>
            <person name="Henrissat B."/>
            <person name="Kuo A."/>
            <person name="Liang C."/>
            <person name="Lipzen A."/>
            <person name="Lutzoni F."/>
            <person name="Magnuson J."/>
            <person name="Mondo S."/>
            <person name="Nolan M."/>
            <person name="Ohm R."/>
            <person name="Pangilinan J."/>
            <person name="Park H.-J."/>
            <person name="Ramirez L."/>
            <person name="Alfaro M."/>
            <person name="Sun H."/>
            <person name="Tritt A."/>
            <person name="Yoshinaga Y."/>
            <person name="Zwiers L.-H."/>
            <person name="Turgeon B."/>
            <person name="Goodwin S."/>
            <person name="Spatafora J."/>
            <person name="Crous P."/>
            <person name="Grigoriev I."/>
        </authorList>
    </citation>
    <scope>NUCLEOTIDE SEQUENCE</scope>
    <source>
        <strain evidence="1">CBS 109.77</strain>
    </source>
</reference>
<dbReference type="AlphaFoldDB" id="A0A6A6XA24"/>
<sequence length="71" mass="7928">NVVSKLEGGLSVIRISEDVVVKCGLAATRFEACNQQRAYKILVSVIIRGSKVYRFFSNSLDTYLIIKYING</sequence>
<dbReference type="OrthoDB" id="3694229at2759"/>
<name>A0A6A6XA24_9PLEO</name>
<dbReference type="Proteomes" id="UP000799757">
    <property type="component" value="Unassembled WGS sequence"/>
</dbReference>
<accession>A0A6A6XA24</accession>
<protein>
    <recommendedName>
        <fullName evidence="3">Fungal-type protein kinase domain-containing protein</fullName>
    </recommendedName>
</protein>
<proteinExistence type="predicted"/>
<feature type="non-terminal residue" evidence="1">
    <location>
        <position position="1"/>
    </location>
</feature>
<evidence type="ECO:0000313" key="2">
    <source>
        <dbReference type="Proteomes" id="UP000799757"/>
    </source>
</evidence>